<evidence type="ECO:0000313" key="2">
    <source>
        <dbReference type="WBParaSite" id="PSAMB.scaffold1503size30638.g13593.t1"/>
    </source>
</evidence>
<organism evidence="1 2">
    <name type="scientific">Plectus sambesii</name>
    <dbReference type="NCBI Taxonomy" id="2011161"/>
    <lineage>
        <taxon>Eukaryota</taxon>
        <taxon>Metazoa</taxon>
        <taxon>Ecdysozoa</taxon>
        <taxon>Nematoda</taxon>
        <taxon>Chromadorea</taxon>
        <taxon>Plectida</taxon>
        <taxon>Plectina</taxon>
        <taxon>Plectoidea</taxon>
        <taxon>Plectidae</taxon>
        <taxon>Plectus</taxon>
    </lineage>
</organism>
<accession>A0A914V3Q1</accession>
<keyword evidence="1" id="KW-1185">Reference proteome</keyword>
<sequence>MVVSGCSLLRPNPSTACLFTAAATLSTDCSSHGSRCRLPQASFCRQARSSSSWSSSAAAKSPFAGIGKRPTIKLAAATATVIDRRRCAASQRTLIELGVDDADVDGHFAAR</sequence>
<reference evidence="2" key="1">
    <citation type="submission" date="2022-11" db="UniProtKB">
        <authorList>
            <consortium name="WormBaseParasite"/>
        </authorList>
    </citation>
    <scope>IDENTIFICATION</scope>
</reference>
<proteinExistence type="predicted"/>
<name>A0A914V3Q1_9BILA</name>
<dbReference type="Proteomes" id="UP000887566">
    <property type="component" value="Unplaced"/>
</dbReference>
<protein>
    <submittedName>
        <fullName evidence="2">Uncharacterized protein</fullName>
    </submittedName>
</protein>
<evidence type="ECO:0000313" key="1">
    <source>
        <dbReference type="Proteomes" id="UP000887566"/>
    </source>
</evidence>
<dbReference type="WBParaSite" id="PSAMB.scaffold1503size30638.g13593.t1">
    <property type="protein sequence ID" value="PSAMB.scaffold1503size30638.g13593.t1"/>
    <property type="gene ID" value="PSAMB.scaffold1503size30638.g13593"/>
</dbReference>
<dbReference type="AlphaFoldDB" id="A0A914V3Q1"/>